<dbReference type="Gene3D" id="2.60.120.200">
    <property type="match status" value="1"/>
</dbReference>
<accession>A0ABW4DSR4</accession>
<dbReference type="SUPFAM" id="SSF75005">
    <property type="entry name" value="Arabinanase/levansucrase/invertase"/>
    <property type="match status" value="1"/>
</dbReference>
<dbReference type="InterPro" id="IPR013320">
    <property type="entry name" value="ConA-like_dom_sf"/>
</dbReference>
<dbReference type="InterPro" id="IPR051795">
    <property type="entry name" value="Glycosyl_Hydrlase_43"/>
</dbReference>
<evidence type="ECO:0000256" key="4">
    <source>
        <dbReference type="RuleBase" id="RU361187"/>
    </source>
</evidence>
<evidence type="ECO:0000256" key="1">
    <source>
        <dbReference type="ARBA" id="ARBA00009865"/>
    </source>
</evidence>
<dbReference type="GO" id="GO:0016787">
    <property type="term" value="F:hydrolase activity"/>
    <property type="evidence" value="ECO:0007669"/>
    <property type="project" value="UniProtKB-KW"/>
</dbReference>
<dbReference type="CDD" id="cd09000">
    <property type="entry name" value="GH43_SXA-like"/>
    <property type="match status" value="1"/>
</dbReference>
<keyword evidence="2 4" id="KW-0378">Hydrolase</keyword>
<dbReference type="Pfam" id="PF17851">
    <property type="entry name" value="GH43_C2"/>
    <property type="match status" value="1"/>
</dbReference>
<proteinExistence type="inferred from homology"/>
<dbReference type="EMBL" id="JBHTOF010000104">
    <property type="protein sequence ID" value="MFD1466534.1"/>
    <property type="molecule type" value="Genomic_DNA"/>
</dbReference>
<dbReference type="PANTHER" id="PTHR42812:SF12">
    <property type="entry name" value="BETA-XYLOSIDASE-RELATED"/>
    <property type="match status" value="1"/>
</dbReference>
<name>A0ABW4DSR4_9LACO</name>
<keyword evidence="7" id="KW-1185">Reference proteome</keyword>
<dbReference type="Proteomes" id="UP001597244">
    <property type="component" value="Unassembled WGS sequence"/>
</dbReference>
<dbReference type="InterPro" id="IPR006710">
    <property type="entry name" value="Glyco_hydro_43"/>
</dbReference>
<dbReference type="InterPro" id="IPR041542">
    <property type="entry name" value="GH43_C2"/>
</dbReference>
<evidence type="ECO:0000313" key="6">
    <source>
        <dbReference type="EMBL" id="MFD1466534.1"/>
    </source>
</evidence>
<dbReference type="Pfam" id="PF04616">
    <property type="entry name" value="Glyco_hydro_43"/>
    <property type="match status" value="1"/>
</dbReference>
<protein>
    <submittedName>
        <fullName evidence="6">Glycoside hydrolase family 43 protein</fullName>
    </submittedName>
</protein>
<dbReference type="SUPFAM" id="SSF49899">
    <property type="entry name" value="Concanavalin A-like lectins/glucanases"/>
    <property type="match status" value="1"/>
</dbReference>
<reference evidence="7" key="1">
    <citation type="journal article" date="2019" name="Int. J. Syst. Evol. Microbiol.">
        <title>The Global Catalogue of Microorganisms (GCM) 10K type strain sequencing project: providing services to taxonomists for standard genome sequencing and annotation.</title>
        <authorList>
            <consortium name="The Broad Institute Genomics Platform"/>
            <consortium name="The Broad Institute Genome Sequencing Center for Infectious Disease"/>
            <person name="Wu L."/>
            <person name="Ma J."/>
        </authorList>
    </citation>
    <scope>NUCLEOTIDE SEQUENCE [LARGE SCALE GENOMIC DNA]</scope>
    <source>
        <strain evidence="7">CCM 8951</strain>
    </source>
</reference>
<feature type="domain" description="Beta-xylosidase C-terminal Concanavalin A-like" evidence="5">
    <location>
        <begin position="326"/>
        <end position="518"/>
    </location>
</feature>
<evidence type="ECO:0000313" key="7">
    <source>
        <dbReference type="Proteomes" id="UP001597244"/>
    </source>
</evidence>
<evidence type="ECO:0000259" key="5">
    <source>
        <dbReference type="Pfam" id="PF17851"/>
    </source>
</evidence>
<dbReference type="RefSeq" id="WP_125577003.1">
    <property type="nucleotide sequence ID" value="NZ_JBHTOF010000104.1"/>
</dbReference>
<dbReference type="InterPro" id="IPR023296">
    <property type="entry name" value="Glyco_hydro_beta-prop_sf"/>
</dbReference>
<organism evidence="6 7">
    <name type="scientific">Lapidilactobacillus mulanensis</name>
    <dbReference type="NCBI Taxonomy" id="2485999"/>
    <lineage>
        <taxon>Bacteria</taxon>
        <taxon>Bacillati</taxon>
        <taxon>Bacillota</taxon>
        <taxon>Bacilli</taxon>
        <taxon>Lactobacillales</taxon>
        <taxon>Lactobacillaceae</taxon>
        <taxon>Lapidilactobacillus</taxon>
    </lineage>
</organism>
<comment type="caution">
    <text evidence="6">The sequence shown here is derived from an EMBL/GenBank/DDBJ whole genome shotgun (WGS) entry which is preliminary data.</text>
</comment>
<dbReference type="PANTHER" id="PTHR42812">
    <property type="entry name" value="BETA-XYLOSIDASE"/>
    <property type="match status" value="1"/>
</dbReference>
<keyword evidence="3 4" id="KW-0326">Glycosidase</keyword>
<gene>
    <name evidence="6" type="ORF">ACFQ4L_10715</name>
</gene>
<dbReference type="Gene3D" id="2.115.10.20">
    <property type="entry name" value="Glycosyl hydrolase domain, family 43"/>
    <property type="match status" value="1"/>
</dbReference>
<evidence type="ECO:0000256" key="2">
    <source>
        <dbReference type="ARBA" id="ARBA00022801"/>
    </source>
</evidence>
<evidence type="ECO:0000256" key="3">
    <source>
        <dbReference type="ARBA" id="ARBA00023295"/>
    </source>
</evidence>
<comment type="similarity">
    <text evidence="1 4">Belongs to the glycosyl hydrolase 43 family.</text>
</comment>
<sequence length="523" mass="59400">MPQVKIHNPILPGFNPDPNILRVDKDYYIAVSSFEWMPGIRVYHSQDLVNWEFATDILTTQVDLRGNPQNASIWAPQISYAQGIYYCIYTDVKNAHGPFKDCHNYLTTAPAITGPWSEPIYLNSSGFDPSLFHDVDGKMWVLNEIWDYRYSTSNKSAGIVMQEFDLAHKKLIGKVHKIFNGTELAKTEAPQLYRHNGYYFLLTAEGGTGKGHAVTVCRSKNITGPYGLAPNSPILTARDKPESELQCTGHASIVEGVAGHWYMVYLTSRLLESEYHLLGRETAIQEVQWTDNDWLATSAVGNGPELTPIIETTVPIQQIQHLNFHDQFDRSTLKLEWNSLRILPEDSWIQIHNGPNFLRIYAGESPATTFEHHLLAIRQNSFYFQAETEISFDPQTFNQMAGLLLFLNNERFLYLYITHDEQQGKVLKLMKSVPDNFELFSTTIPLSDETVKLRIDGRGLQGAAYYQTAVNPNWQLVADQIDLRFLSAGFTGNFVGIGVHDMDQKEGCFADFSEFRYTVSSKK</sequence>